<keyword evidence="2" id="KW-0238">DNA-binding</keyword>
<dbReference type="EMBL" id="MCIF01000002">
    <property type="protein sequence ID" value="RAQ94904.1"/>
    <property type="molecule type" value="Genomic_DNA"/>
</dbReference>
<evidence type="ECO:0000256" key="3">
    <source>
        <dbReference type="ARBA" id="ARBA00023163"/>
    </source>
</evidence>
<dbReference type="SUPFAM" id="SSF53822">
    <property type="entry name" value="Periplasmic binding protein-like I"/>
    <property type="match status" value="1"/>
</dbReference>
<comment type="caution">
    <text evidence="5">The sequence shown here is derived from an EMBL/GenBank/DDBJ whole genome shotgun (WGS) entry which is preliminary data.</text>
</comment>
<dbReference type="GO" id="GO:0000976">
    <property type="term" value="F:transcription cis-regulatory region binding"/>
    <property type="evidence" value="ECO:0007669"/>
    <property type="project" value="TreeGrafter"/>
</dbReference>
<keyword evidence="3" id="KW-0804">Transcription</keyword>
<protein>
    <recommendedName>
        <fullName evidence="4">HTH lacI-type domain-containing protein</fullName>
    </recommendedName>
</protein>
<dbReference type="PANTHER" id="PTHR30146">
    <property type="entry name" value="LACI-RELATED TRANSCRIPTIONAL REPRESSOR"/>
    <property type="match status" value="1"/>
</dbReference>
<name>A0A328VIK9_9CHLR</name>
<dbReference type="SUPFAM" id="SSF47413">
    <property type="entry name" value="lambda repressor-like DNA-binding domains"/>
    <property type="match status" value="1"/>
</dbReference>
<reference evidence="5 6" key="1">
    <citation type="submission" date="2016-08" db="EMBL/GenBank/DDBJ databases">
        <title>Analysis of Carbohydrate Active Enzymes in Thermogemmatispora T81 Reveals Carbohydrate Degradation Ability.</title>
        <authorList>
            <person name="Tomazini A."/>
            <person name="Lal S."/>
            <person name="Stott M."/>
            <person name="Henrissat B."/>
            <person name="Polikarpov I."/>
            <person name="Sparling R."/>
            <person name="Levin D.B."/>
        </authorList>
    </citation>
    <scope>NUCLEOTIDE SEQUENCE [LARGE SCALE GENOMIC DNA]</scope>
    <source>
        <strain evidence="5 6">T81</strain>
    </source>
</reference>
<gene>
    <name evidence="5" type="ORF">A4R35_05100</name>
</gene>
<dbReference type="Pfam" id="PF13377">
    <property type="entry name" value="Peripla_BP_3"/>
    <property type="match status" value="1"/>
</dbReference>
<dbReference type="PROSITE" id="PS50932">
    <property type="entry name" value="HTH_LACI_2"/>
    <property type="match status" value="1"/>
</dbReference>
<dbReference type="InterPro" id="IPR010982">
    <property type="entry name" value="Lambda_DNA-bd_dom_sf"/>
</dbReference>
<dbReference type="Pfam" id="PF00356">
    <property type="entry name" value="LacI"/>
    <property type="match status" value="1"/>
</dbReference>
<dbReference type="PANTHER" id="PTHR30146:SF109">
    <property type="entry name" value="HTH-TYPE TRANSCRIPTIONAL REGULATOR GALS"/>
    <property type="match status" value="1"/>
</dbReference>
<dbReference type="CDD" id="cd01392">
    <property type="entry name" value="HTH_LacI"/>
    <property type="match status" value="1"/>
</dbReference>
<keyword evidence="1" id="KW-0805">Transcription regulation</keyword>
<sequence>MAHKVTILDIARLAKVSTTTVSRVLHNKPDVDPATRERILRIVEEQGFVPSITAAGLAAGRNPLISVLVPALTWPLIPELLLSVASVVESTSYEMVLYSISSSNHERDCGKIIDRILATRLTAGLLAVFPGQSSQHLTRLRRQGFPVVLIDDQSPPPEGIPWIGADNRRGAYEATRHLIELGHRRIAHIQGPLKYCVSHERYQGYCDALQEAGLEVDPSLVLEGDFMPAGGQRCALALLSRPASERPTAIFAASDYMAYGVIAAAETLGLRIPQDLALVGFDDNPASAHVRPALTTVRQPVHAMGEQAIKLLLEMIEQEQMPRRRRQTLPATAEESPREAPRIVLPTSLVIRESCGALQRHPSALLPEI</sequence>
<feature type="domain" description="HTH lacI-type" evidence="4">
    <location>
        <begin position="5"/>
        <end position="59"/>
    </location>
</feature>
<dbReference type="OrthoDB" id="3227375at2"/>
<dbReference type="InterPro" id="IPR000843">
    <property type="entry name" value="HTH_LacI"/>
</dbReference>
<keyword evidence="6" id="KW-1185">Reference proteome</keyword>
<evidence type="ECO:0000256" key="2">
    <source>
        <dbReference type="ARBA" id="ARBA00023125"/>
    </source>
</evidence>
<dbReference type="InterPro" id="IPR028082">
    <property type="entry name" value="Peripla_BP_I"/>
</dbReference>
<dbReference type="SMART" id="SM00354">
    <property type="entry name" value="HTH_LACI"/>
    <property type="match status" value="1"/>
</dbReference>
<dbReference type="Proteomes" id="UP000248706">
    <property type="component" value="Unassembled WGS sequence"/>
</dbReference>
<dbReference type="AlphaFoldDB" id="A0A328VIK9"/>
<dbReference type="CDD" id="cd06267">
    <property type="entry name" value="PBP1_LacI_sugar_binding-like"/>
    <property type="match status" value="1"/>
</dbReference>
<evidence type="ECO:0000259" key="4">
    <source>
        <dbReference type="PROSITE" id="PS50932"/>
    </source>
</evidence>
<dbReference type="InterPro" id="IPR046335">
    <property type="entry name" value="LacI/GalR-like_sensor"/>
</dbReference>
<evidence type="ECO:0000313" key="5">
    <source>
        <dbReference type="EMBL" id="RAQ94904.1"/>
    </source>
</evidence>
<organism evidence="5 6">
    <name type="scientific">Thermogemmatispora tikiterensis</name>
    <dbReference type="NCBI Taxonomy" id="1825093"/>
    <lineage>
        <taxon>Bacteria</taxon>
        <taxon>Bacillati</taxon>
        <taxon>Chloroflexota</taxon>
        <taxon>Ktedonobacteria</taxon>
        <taxon>Thermogemmatisporales</taxon>
        <taxon>Thermogemmatisporaceae</taxon>
        <taxon>Thermogemmatispora</taxon>
    </lineage>
</organism>
<dbReference type="RefSeq" id="WP_112427187.1">
    <property type="nucleotide sequence ID" value="NZ_MCIF01000002.1"/>
</dbReference>
<dbReference type="GO" id="GO:0003700">
    <property type="term" value="F:DNA-binding transcription factor activity"/>
    <property type="evidence" value="ECO:0007669"/>
    <property type="project" value="TreeGrafter"/>
</dbReference>
<dbReference type="Gene3D" id="1.10.260.40">
    <property type="entry name" value="lambda repressor-like DNA-binding domains"/>
    <property type="match status" value="1"/>
</dbReference>
<evidence type="ECO:0000313" key="6">
    <source>
        <dbReference type="Proteomes" id="UP000248706"/>
    </source>
</evidence>
<dbReference type="PROSITE" id="PS00356">
    <property type="entry name" value="HTH_LACI_1"/>
    <property type="match status" value="1"/>
</dbReference>
<dbReference type="Gene3D" id="3.40.50.2300">
    <property type="match status" value="2"/>
</dbReference>
<evidence type="ECO:0000256" key="1">
    <source>
        <dbReference type="ARBA" id="ARBA00023015"/>
    </source>
</evidence>
<proteinExistence type="predicted"/>
<accession>A0A328VIK9</accession>